<comment type="caution">
    <text evidence="2">The sequence shown here is derived from an EMBL/GenBank/DDBJ whole genome shotgun (WGS) entry which is preliminary data.</text>
</comment>
<evidence type="ECO:0000313" key="3">
    <source>
        <dbReference type="Proteomes" id="UP000190648"/>
    </source>
</evidence>
<reference evidence="2 3" key="1">
    <citation type="submission" date="2016-02" db="EMBL/GenBank/DDBJ databases">
        <title>Band-tailed pigeon sequencing and assembly.</title>
        <authorList>
            <person name="Soares A.E."/>
            <person name="Novak B.J."/>
            <person name="Rice E.S."/>
            <person name="O'Connell B."/>
            <person name="Chang D."/>
            <person name="Weber S."/>
            <person name="Shapiro B."/>
        </authorList>
    </citation>
    <scope>NUCLEOTIDE SEQUENCE [LARGE SCALE GENOMIC DNA]</scope>
    <source>
        <strain evidence="2">BTP2013</strain>
        <tissue evidence="2">Blood</tissue>
    </source>
</reference>
<feature type="compositionally biased region" description="Polar residues" evidence="1">
    <location>
        <begin position="1"/>
        <end position="16"/>
    </location>
</feature>
<name>A0A1V4KQE0_PATFA</name>
<keyword evidence="3" id="KW-1185">Reference proteome</keyword>
<feature type="region of interest" description="Disordered" evidence="1">
    <location>
        <begin position="1"/>
        <end position="54"/>
    </location>
</feature>
<organism evidence="2 3">
    <name type="scientific">Patagioenas fasciata monilis</name>
    <dbReference type="NCBI Taxonomy" id="372326"/>
    <lineage>
        <taxon>Eukaryota</taxon>
        <taxon>Metazoa</taxon>
        <taxon>Chordata</taxon>
        <taxon>Craniata</taxon>
        <taxon>Vertebrata</taxon>
        <taxon>Euteleostomi</taxon>
        <taxon>Archelosauria</taxon>
        <taxon>Archosauria</taxon>
        <taxon>Dinosauria</taxon>
        <taxon>Saurischia</taxon>
        <taxon>Theropoda</taxon>
        <taxon>Coelurosauria</taxon>
        <taxon>Aves</taxon>
        <taxon>Neognathae</taxon>
        <taxon>Neoaves</taxon>
        <taxon>Columbimorphae</taxon>
        <taxon>Columbiformes</taxon>
        <taxon>Columbidae</taxon>
        <taxon>Patagioenas</taxon>
    </lineage>
</organism>
<sequence>MQSKSTSSFPSGTTRWAPSRPPRRSTGVPNPPRAAVTAPLSWGEGPAAPQAIDPPDTFAAAGFYNTRVSSPGRLSVCDTNWWSLGQTGNPRMLPSCPKRPMRKQQKLGLQS</sequence>
<evidence type="ECO:0000313" key="2">
    <source>
        <dbReference type="EMBL" id="OPJ86658.1"/>
    </source>
</evidence>
<evidence type="ECO:0000256" key="1">
    <source>
        <dbReference type="SAM" id="MobiDB-lite"/>
    </source>
</evidence>
<dbReference type="EMBL" id="LSYS01002182">
    <property type="protein sequence ID" value="OPJ86658.1"/>
    <property type="molecule type" value="Genomic_DNA"/>
</dbReference>
<dbReference type="Proteomes" id="UP000190648">
    <property type="component" value="Unassembled WGS sequence"/>
</dbReference>
<feature type="region of interest" description="Disordered" evidence="1">
    <location>
        <begin position="87"/>
        <end position="111"/>
    </location>
</feature>
<accession>A0A1V4KQE0</accession>
<dbReference type="AlphaFoldDB" id="A0A1V4KQE0"/>
<proteinExistence type="predicted"/>
<protein>
    <submittedName>
        <fullName evidence="2">Uncharacterized protein</fullName>
    </submittedName>
</protein>
<gene>
    <name evidence="2" type="ORF">AV530_006785</name>
</gene>